<keyword evidence="4" id="KW-0564">Palmitate</keyword>
<dbReference type="EMBL" id="JBHTJV010000002">
    <property type="protein sequence ID" value="MFD0915157.1"/>
    <property type="molecule type" value="Genomic_DNA"/>
</dbReference>
<evidence type="ECO:0000256" key="5">
    <source>
        <dbReference type="ARBA" id="ARBA00023237"/>
    </source>
</evidence>
<reference evidence="10" key="1">
    <citation type="journal article" date="2019" name="Int. J. Syst. Evol. Microbiol.">
        <title>The Global Catalogue of Microorganisms (GCM) 10K type strain sequencing project: providing services to taxonomists for standard genome sequencing and annotation.</title>
        <authorList>
            <consortium name="The Broad Institute Genomics Platform"/>
            <consortium name="The Broad Institute Genome Sequencing Center for Infectious Disease"/>
            <person name="Wu L."/>
            <person name="Ma J."/>
        </authorList>
    </citation>
    <scope>NUCLEOTIDE SEQUENCE [LARGE SCALE GENOMIC DNA]</scope>
    <source>
        <strain evidence="10">CCUG 60023</strain>
    </source>
</reference>
<comment type="caution">
    <text evidence="9">The sequence shown here is derived from an EMBL/GenBank/DDBJ whole genome shotgun (WGS) entry which is preliminary data.</text>
</comment>
<dbReference type="InterPro" id="IPR049857">
    <property type="entry name" value="Omp10-like"/>
</dbReference>
<comment type="similarity">
    <text evidence="7">Belongs to the rhizobiaceae omp10 lipoprotein family.</text>
</comment>
<evidence type="ECO:0000313" key="9">
    <source>
        <dbReference type="EMBL" id="MFD0915157.1"/>
    </source>
</evidence>
<proteinExistence type="inferred from homology"/>
<evidence type="ECO:0000256" key="8">
    <source>
        <dbReference type="SAM" id="SignalP"/>
    </source>
</evidence>
<name>A0ABW3FC66_9HYPH</name>
<protein>
    <submittedName>
        <fullName evidence="9">Uncharacterized protein</fullName>
    </submittedName>
</protein>
<evidence type="ECO:0000256" key="1">
    <source>
        <dbReference type="ARBA" id="ARBA00004459"/>
    </source>
</evidence>
<evidence type="ECO:0000256" key="6">
    <source>
        <dbReference type="ARBA" id="ARBA00023288"/>
    </source>
</evidence>
<dbReference type="PROSITE" id="PS51257">
    <property type="entry name" value="PROKAR_LIPOPROTEIN"/>
    <property type="match status" value="1"/>
</dbReference>
<dbReference type="RefSeq" id="WP_377211007.1">
    <property type="nucleotide sequence ID" value="NZ_JBHTJV010000002.1"/>
</dbReference>
<keyword evidence="6" id="KW-0449">Lipoprotein</keyword>
<evidence type="ECO:0000256" key="3">
    <source>
        <dbReference type="ARBA" id="ARBA00023136"/>
    </source>
</evidence>
<comment type="subcellular location">
    <subcellularLocation>
        <location evidence="1">Cell outer membrane</location>
        <topology evidence="1">Lipid-anchor</topology>
    </subcellularLocation>
</comment>
<evidence type="ECO:0000256" key="7">
    <source>
        <dbReference type="ARBA" id="ARBA00044505"/>
    </source>
</evidence>
<evidence type="ECO:0000313" key="10">
    <source>
        <dbReference type="Proteomes" id="UP001597101"/>
    </source>
</evidence>
<evidence type="ECO:0000256" key="2">
    <source>
        <dbReference type="ARBA" id="ARBA00022729"/>
    </source>
</evidence>
<keyword evidence="5" id="KW-0998">Cell outer membrane</keyword>
<keyword evidence="10" id="KW-1185">Reference proteome</keyword>
<organism evidence="9 10">
    <name type="scientific">Pseudahrensia aquimaris</name>
    <dbReference type="NCBI Taxonomy" id="744461"/>
    <lineage>
        <taxon>Bacteria</taxon>
        <taxon>Pseudomonadati</taxon>
        <taxon>Pseudomonadota</taxon>
        <taxon>Alphaproteobacteria</taxon>
        <taxon>Hyphomicrobiales</taxon>
        <taxon>Ahrensiaceae</taxon>
        <taxon>Pseudahrensia</taxon>
    </lineage>
</organism>
<evidence type="ECO:0000256" key="4">
    <source>
        <dbReference type="ARBA" id="ARBA00023139"/>
    </source>
</evidence>
<keyword evidence="3" id="KW-0472">Membrane</keyword>
<dbReference type="Proteomes" id="UP001597101">
    <property type="component" value="Unassembled WGS sequence"/>
</dbReference>
<accession>A0ABW3FC66</accession>
<gene>
    <name evidence="9" type="ORF">ACFQ14_01930</name>
</gene>
<feature type="signal peptide" evidence="8">
    <location>
        <begin position="1"/>
        <end position="22"/>
    </location>
</feature>
<sequence>MTLFAKSKSTALITTLAAAAFLAGCQSRSNNSPVVAIAPSPKPQPTAPAPAPTIEGKWVPKDASARQVYYNEFRKGKFGAYSADGKNTLALGSYTATPNGATIKYYSEANKRNVTANCVRADANNMTCTTDSGSVAELVRA</sequence>
<feature type="chain" id="PRO_5047305010" evidence="8">
    <location>
        <begin position="23"/>
        <end position="141"/>
    </location>
</feature>
<dbReference type="Pfam" id="PF26368">
    <property type="entry name" value="OMP10"/>
    <property type="match status" value="1"/>
</dbReference>
<keyword evidence="2 8" id="KW-0732">Signal</keyword>